<reference evidence="1 2" key="1">
    <citation type="submission" date="2022-05" db="EMBL/GenBank/DDBJ databases">
        <authorList>
            <person name="Friedrich I."/>
            <person name="Poehlein A."/>
            <person name="Schneider D."/>
            <person name="Hertel R."/>
            <person name="Daniel R."/>
        </authorList>
    </citation>
    <scope>NUCLEOTIDE SEQUENCE [LARGE SCALE GENOMIC DNA]</scope>
</reference>
<evidence type="ECO:0000313" key="2">
    <source>
        <dbReference type="Proteomes" id="UP001057221"/>
    </source>
</evidence>
<accession>A0A9E7MPP4</accession>
<gene>
    <name evidence="1" type="ORF">DOMOVOI_01220</name>
</gene>
<proteinExistence type="predicted"/>
<sequence>MTEAPSYHDLHLTTEDMERTSIFDLPYNVEITCTRAGGWQVWHKPDPSGAAQQLAGEFAGDGQGLRLDVAGHVIVDSLPKADPA</sequence>
<dbReference type="Proteomes" id="UP001057221">
    <property type="component" value="Segment"/>
</dbReference>
<keyword evidence="2" id="KW-1185">Reference proteome</keyword>
<dbReference type="EMBL" id="ON529855">
    <property type="protein sequence ID" value="USN14596.1"/>
    <property type="molecule type" value="Genomic_DNA"/>
</dbReference>
<organism evidence="1 2">
    <name type="scientific">Brevundimonas phage vB_BpoS-Domovoi</name>
    <dbReference type="NCBI Taxonomy" id="2948598"/>
    <lineage>
        <taxon>Viruses</taxon>
        <taxon>Duplodnaviria</taxon>
        <taxon>Heunggongvirae</taxon>
        <taxon>Uroviricota</taxon>
        <taxon>Caudoviricetes</taxon>
        <taxon>Jeanschmidtviridae</taxon>
        <taxon>Marchewkavirus</taxon>
        <taxon>Marchewkavirus domovoi</taxon>
    </lineage>
</organism>
<name>A0A9E7MPP4_9CAUD</name>
<evidence type="ECO:0000313" key="1">
    <source>
        <dbReference type="EMBL" id="USN14596.1"/>
    </source>
</evidence>
<protein>
    <submittedName>
        <fullName evidence="1">Uncharacterized protein</fullName>
    </submittedName>
</protein>